<name>A0A081BUK8_VECG1</name>
<evidence type="ECO:0000313" key="5">
    <source>
        <dbReference type="Proteomes" id="UP000030661"/>
    </source>
</evidence>
<reference evidence="4" key="1">
    <citation type="journal article" date="2015" name="PeerJ">
        <title>First genomic representation of candidate bacterial phylum KSB3 points to enhanced environmental sensing as a trigger of wastewater bulking.</title>
        <authorList>
            <person name="Sekiguchi Y."/>
            <person name="Ohashi A."/>
            <person name="Parks D.H."/>
            <person name="Yamauchi T."/>
            <person name="Tyson G.W."/>
            <person name="Hugenholtz P."/>
        </authorList>
    </citation>
    <scope>NUCLEOTIDE SEQUENCE [LARGE SCALE GENOMIC DNA]</scope>
</reference>
<dbReference type="PROSITE" id="PS51194">
    <property type="entry name" value="HELICASE_CTER"/>
    <property type="match status" value="1"/>
</dbReference>
<proteinExistence type="predicted"/>
<dbReference type="CDD" id="cd09203">
    <property type="entry name" value="PLDc_N_DEXD_b1"/>
    <property type="match status" value="1"/>
</dbReference>
<dbReference type="GO" id="GO:0003677">
    <property type="term" value="F:DNA binding"/>
    <property type="evidence" value="ECO:0007669"/>
    <property type="project" value="InterPro"/>
</dbReference>
<feature type="domain" description="PLD phosphodiesterase" evidence="1">
    <location>
        <begin position="217"/>
        <end position="248"/>
    </location>
</feature>
<dbReference type="InterPro" id="IPR021835">
    <property type="entry name" value="DUF3427"/>
</dbReference>
<dbReference type="Gene3D" id="3.30.870.10">
    <property type="entry name" value="Endonuclease Chain A"/>
    <property type="match status" value="1"/>
</dbReference>
<keyword evidence="4" id="KW-0547">Nucleotide-binding</keyword>
<keyword evidence="4" id="KW-0347">Helicase</keyword>
<dbReference type="EMBL" id="DF820464">
    <property type="protein sequence ID" value="GAK56013.1"/>
    <property type="molecule type" value="Genomic_DNA"/>
</dbReference>
<evidence type="ECO:0000259" key="2">
    <source>
        <dbReference type="PROSITE" id="PS51192"/>
    </source>
</evidence>
<dbReference type="Pfam" id="PF11907">
    <property type="entry name" value="DUF3427"/>
    <property type="match status" value="1"/>
</dbReference>
<dbReference type="SUPFAM" id="SSF56024">
    <property type="entry name" value="Phospholipase D/nuclease"/>
    <property type="match status" value="1"/>
</dbReference>
<keyword evidence="5" id="KW-1185">Reference proteome</keyword>
<keyword evidence="4" id="KW-0378">Hydrolase</keyword>
<accession>A0A081BUK8</accession>
<dbReference type="SUPFAM" id="SSF52540">
    <property type="entry name" value="P-loop containing nucleoside triphosphate hydrolases"/>
    <property type="match status" value="1"/>
</dbReference>
<dbReference type="STRING" id="1499967.U27_02974"/>
<sequence length="1052" mass="122422">MVPIRSGIYEQLINTLLHYQLEEFSHELLVEKEKADQAELPYILSRYLCKAINTGLKGIKGTDKENKQIQLCNKIIHVLADEIAIDELKKLTIPQIPEILLSIINTIEMPSLEPQKLVRPVTPLAESSLFTGSPIEPTLASEIRKEILSSDEIFLLMSFLKWSGIRIIADELEEFTKNKNGTLKIITTSYMGASDYEAIEFLASLPNTEIKVSYDTKRTRLHAKAYIFHRKTTFSTAYIGSSNISRAAMTSGLEWNIKITAQDSPDIFEKCVATFHTYWNDKEFVCFTLDDEEKRTQLKQALLSERQDHTFSTSTFNVNITPYLYQEEILEKLEAERTLRQNYRNLVVAATGTGKTIISAFDYKRFCKNYPHQANRLLFVAHREEILKQSIDCFRMVLQDYNFGDMLVGFNIPQRLDHLFVSIQSFHSKNLQDITQPDFYDFIIVDEFHHSAAPSYRKLLTHYDPKVLLGLTATPERMDGSDIINEYFDGRIAAEIRLPEAIQRKLLVPFQYFGVTDTIDFSHITWSRGGYDTTELDRVLTGNDQRAQLVVNALYKYVRNPLDVYGLGFCVSVNHAEYMARFFQKQGIPSECLHGNSSKELRQEIQRKLHKKEINFIFVVDIYNEGVDIPFIDTVLFLRPTESLTVFLQQLGRGLRIHEEKECLTVLDFVGQAHKQYSFEAKFRALLGRTQTSIKKEIEQDFPNLPAGCFIKLEKRSKEYILHNIQKYFTSNTREFVRKIATFEHDSGQPLNLANFLNFYKLGLSDIYSKTSWSSLCYEAKVLKVFDDPDKETITKGLKRIQHINSREFITFLLKKWKSLPTIIEPQLSKEERQYITMFYYDIWQKPLQQYDYTQVSDIFQRLFKNRNLSQEIQEILQYNYDHVDFIEKEAELTYPCVLDVHSCYTRDEILSAFGYYSFTSMPSHREGVRYFPHLKTDIFLITLNKSEKDYSPSTMYEDYAINETLFHWQSQSTTSETSSTGQRYINHRKTGNIILLFVRENKREQGFSAPYHFLGTANYISHSGSRPMNITWELDIPIPSHLLKINKRLAV</sequence>
<dbReference type="GO" id="GO:0006793">
    <property type="term" value="P:phosphorus metabolic process"/>
    <property type="evidence" value="ECO:0007669"/>
    <property type="project" value="UniProtKB-ARBA"/>
</dbReference>
<dbReference type="CDD" id="cd18799">
    <property type="entry name" value="SF2_C_EcoAI-like"/>
    <property type="match status" value="1"/>
</dbReference>
<dbReference type="HOGENOM" id="CLU_005588_1_1_0"/>
<evidence type="ECO:0000259" key="3">
    <source>
        <dbReference type="PROSITE" id="PS51194"/>
    </source>
</evidence>
<dbReference type="Pfam" id="PF04851">
    <property type="entry name" value="ResIII"/>
    <property type="match status" value="1"/>
</dbReference>
<dbReference type="InterPro" id="IPR001650">
    <property type="entry name" value="Helicase_C-like"/>
</dbReference>
<dbReference type="SMART" id="SM00490">
    <property type="entry name" value="HELICc"/>
    <property type="match status" value="1"/>
</dbReference>
<dbReference type="PROSITE" id="PS50035">
    <property type="entry name" value="PLD"/>
    <property type="match status" value="1"/>
</dbReference>
<dbReference type="InterPro" id="IPR027417">
    <property type="entry name" value="P-loop_NTPase"/>
</dbReference>
<protein>
    <submittedName>
        <fullName evidence="4">Superfamily II DNA/RNA helicase</fullName>
    </submittedName>
</protein>
<dbReference type="PANTHER" id="PTHR47962">
    <property type="entry name" value="ATP-DEPENDENT HELICASE LHR-RELATED-RELATED"/>
    <property type="match status" value="1"/>
</dbReference>
<dbReference type="InterPro" id="IPR014001">
    <property type="entry name" value="Helicase_ATP-bd"/>
</dbReference>
<gene>
    <name evidence="4" type="ORF">U27_02974</name>
</gene>
<organism evidence="4">
    <name type="scientific">Vecturithrix granuli</name>
    <dbReference type="NCBI Taxonomy" id="1499967"/>
    <lineage>
        <taxon>Bacteria</taxon>
        <taxon>Candidatus Moduliflexota</taxon>
        <taxon>Candidatus Vecturitrichia</taxon>
        <taxon>Candidatus Vecturitrichales</taxon>
        <taxon>Candidatus Vecturitrichaceae</taxon>
        <taxon>Candidatus Vecturithrix</taxon>
    </lineage>
</organism>
<dbReference type="GO" id="GO:0016887">
    <property type="term" value="F:ATP hydrolysis activity"/>
    <property type="evidence" value="ECO:0007669"/>
    <property type="project" value="TreeGrafter"/>
</dbReference>
<dbReference type="CDD" id="cd18032">
    <property type="entry name" value="DEXHc_RE_I_III_res"/>
    <property type="match status" value="1"/>
</dbReference>
<dbReference type="InterPro" id="IPR001736">
    <property type="entry name" value="PLipase_D/transphosphatidylase"/>
</dbReference>
<dbReference type="GO" id="GO:0005524">
    <property type="term" value="F:ATP binding"/>
    <property type="evidence" value="ECO:0007669"/>
    <property type="project" value="InterPro"/>
</dbReference>
<dbReference type="Gene3D" id="3.40.50.300">
    <property type="entry name" value="P-loop containing nucleotide triphosphate hydrolases"/>
    <property type="match status" value="2"/>
</dbReference>
<dbReference type="InterPro" id="IPR052511">
    <property type="entry name" value="ATP-dep_Helicase"/>
</dbReference>
<feature type="domain" description="Helicase C-terminal" evidence="3">
    <location>
        <begin position="550"/>
        <end position="706"/>
    </location>
</feature>
<dbReference type="Pfam" id="PF13091">
    <property type="entry name" value="PLDc_2"/>
    <property type="match status" value="1"/>
</dbReference>
<dbReference type="PANTHER" id="PTHR47962:SF7">
    <property type="entry name" value="MITOCHONDRIAL ATP-DEPENDENT HELICASE IRC3-RELATED"/>
    <property type="match status" value="1"/>
</dbReference>
<dbReference type="Proteomes" id="UP000030661">
    <property type="component" value="Unassembled WGS sequence"/>
</dbReference>
<feature type="domain" description="Helicase ATP-binding" evidence="2">
    <location>
        <begin position="336"/>
        <end position="493"/>
    </location>
</feature>
<dbReference type="SMART" id="SM00487">
    <property type="entry name" value="DEXDc"/>
    <property type="match status" value="1"/>
</dbReference>
<dbReference type="AlphaFoldDB" id="A0A081BUK8"/>
<dbReference type="GO" id="GO:0004386">
    <property type="term" value="F:helicase activity"/>
    <property type="evidence" value="ECO:0007669"/>
    <property type="project" value="UniProtKB-KW"/>
</dbReference>
<keyword evidence="4" id="KW-0067">ATP-binding</keyword>
<evidence type="ECO:0000313" key="4">
    <source>
        <dbReference type="EMBL" id="GAK56013.1"/>
    </source>
</evidence>
<dbReference type="InterPro" id="IPR025202">
    <property type="entry name" value="PLD-like_dom"/>
</dbReference>
<dbReference type="InterPro" id="IPR006935">
    <property type="entry name" value="Helicase/UvrB_N"/>
</dbReference>
<dbReference type="Pfam" id="PF00271">
    <property type="entry name" value="Helicase_C"/>
    <property type="match status" value="1"/>
</dbReference>
<evidence type="ECO:0000259" key="1">
    <source>
        <dbReference type="PROSITE" id="PS50035"/>
    </source>
</evidence>
<dbReference type="PROSITE" id="PS51192">
    <property type="entry name" value="HELICASE_ATP_BIND_1"/>
    <property type="match status" value="1"/>
</dbReference>